<accession>A0A0C4WNB8</accession>
<keyword evidence="3" id="KW-0540">Nuclease</keyword>
<dbReference type="SUPFAM" id="SSF116734">
    <property type="entry name" value="DNA methylase specificity domain"/>
    <property type="match status" value="1"/>
</dbReference>
<dbReference type="RefSeq" id="WP_227028730.1">
    <property type="nucleotide sequence ID" value="NZ_CP010415.1"/>
</dbReference>
<evidence type="ECO:0000256" key="2">
    <source>
        <dbReference type="ARBA" id="ARBA00023125"/>
    </source>
</evidence>
<reference evidence="3 4" key="1">
    <citation type="journal article" date="2015" name="PLoS ONE">
        <title>Azotobacter Genomes: The Genome of Azotobacter chroococcum NCIMB 8003 (ATCC 4412).</title>
        <authorList>
            <person name="Robson R.L."/>
            <person name="Jones R."/>
            <person name="Robson R.M."/>
            <person name="Schwartz A."/>
            <person name="Richardson T.H."/>
        </authorList>
    </citation>
    <scope>NUCLEOTIDE SEQUENCE [LARGE SCALE GENOMIC DNA]</scope>
    <source>
        <strain evidence="3 4">NCIMB 8003</strain>
    </source>
</reference>
<dbReference type="InterPro" id="IPR044946">
    <property type="entry name" value="Restrct_endonuc_typeI_TRD_sf"/>
</dbReference>
<evidence type="ECO:0000256" key="1">
    <source>
        <dbReference type="ARBA" id="ARBA00022747"/>
    </source>
</evidence>
<evidence type="ECO:0000313" key="4">
    <source>
        <dbReference type="Proteomes" id="UP000068210"/>
    </source>
</evidence>
<protein>
    <submittedName>
        <fullName evidence="3">Type I restriction-modification system restriction endonuclease DNA specificity subunit HsdS</fullName>
    </submittedName>
</protein>
<dbReference type="EMBL" id="CP010415">
    <property type="protein sequence ID" value="AJE22039.1"/>
    <property type="molecule type" value="Genomic_DNA"/>
</dbReference>
<dbReference type="HOGENOM" id="CLU_2271621_0_0_6"/>
<dbReference type="Gene3D" id="3.90.220.20">
    <property type="entry name" value="DNA methylase specificity domains"/>
    <property type="match status" value="1"/>
</dbReference>
<sequence>MSAEWPLVPVEDACELIVDCVNKTAPVVPHETPYRMIRTTNIREGRVNLESCRFVDKETYEKWTRRAKLQYGDVLLTREAPIGEVGFVDEPRGLFLALQLHI</sequence>
<dbReference type="GO" id="GO:0003677">
    <property type="term" value="F:DNA binding"/>
    <property type="evidence" value="ECO:0007669"/>
    <property type="project" value="UniProtKB-KW"/>
</dbReference>
<keyword evidence="3" id="KW-0378">Hydrolase</keyword>
<keyword evidence="2" id="KW-0238">DNA-binding</keyword>
<keyword evidence="4" id="KW-1185">Reference proteome</keyword>
<dbReference type="GO" id="GO:0009307">
    <property type="term" value="P:DNA restriction-modification system"/>
    <property type="evidence" value="ECO:0007669"/>
    <property type="project" value="UniProtKB-KW"/>
</dbReference>
<proteinExistence type="predicted"/>
<name>A0A0C4WNB8_9GAMM</name>
<dbReference type="Proteomes" id="UP000068210">
    <property type="component" value="Chromosome"/>
</dbReference>
<keyword evidence="3" id="KW-0255">Endonuclease</keyword>
<dbReference type="KEGG" id="acx:Achr_26120"/>
<organism evidence="3 4">
    <name type="scientific">Azotobacter chroococcum NCIMB 8003</name>
    <dbReference type="NCBI Taxonomy" id="1328314"/>
    <lineage>
        <taxon>Bacteria</taxon>
        <taxon>Pseudomonadati</taxon>
        <taxon>Pseudomonadota</taxon>
        <taxon>Gammaproteobacteria</taxon>
        <taxon>Pseudomonadales</taxon>
        <taxon>Pseudomonadaceae</taxon>
        <taxon>Azotobacter</taxon>
    </lineage>
</organism>
<keyword evidence="1" id="KW-0680">Restriction system</keyword>
<dbReference type="AlphaFoldDB" id="A0A0C4WNB8"/>
<evidence type="ECO:0000313" key="3">
    <source>
        <dbReference type="EMBL" id="AJE22039.1"/>
    </source>
</evidence>
<dbReference type="GO" id="GO:0004519">
    <property type="term" value="F:endonuclease activity"/>
    <property type="evidence" value="ECO:0007669"/>
    <property type="project" value="UniProtKB-KW"/>
</dbReference>
<gene>
    <name evidence="3" type="ORF">Achr_26120</name>
</gene>
<dbReference type="STRING" id="1328314.Achr_26120"/>